<protein>
    <recommendedName>
        <fullName evidence="8">DNA-binding protein RAP1</fullName>
    </recommendedName>
</protein>
<dbReference type="STRING" id="69771.A0A1V6PBG0"/>
<dbReference type="CDD" id="cd11655">
    <property type="entry name" value="rap1_myb-like"/>
    <property type="match status" value="1"/>
</dbReference>
<comment type="subunit">
    <text evidence="8">Homodimer.</text>
</comment>
<dbReference type="InterPro" id="IPR039595">
    <property type="entry name" value="TE2IP/Rap1"/>
</dbReference>
<dbReference type="Pfam" id="PF11626">
    <property type="entry name" value="Rap1_C"/>
    <property type="match status" value="1"/>
</dbReference>
<feature type="compositionally biased region" description="Polar residues" evidence="9">
    <location>
        <begin position="296"/>
        <end position="308"/>
    </location>
</feature>
<keyword evidence="3 8" id="KW-0779">Telomere</keyword>
<dbReference type="GO" id="GO:0010833">
    <property type="term" value="P:telomere maintenance via telomere lengthening"/>
    <property type="evidence" value="ECO:0007669"/>
    <property type="project" value="UniProtKB-UniRule"/>
</dbReference>
<dbReference type="InterPro" id="IPR038104">
    <property type="entry name" value="Rap1_C_sf"/>
</dbReference>
<comment type="function">
    <text evidence="8">Involved in the regulation of telomere length, clustering and has a specific role in telomere position effect (TPE).</text>
</comment>
<keyword evidence="13" id="KW-1185">Reference proteome</keyword>
<dbReference type="Pfam" id="PF08914">
    <property type="entry name" value="Myb_Rap1"/>
    <property type="match status" value="1"/>
</dbReference>
<dbReference type="EMBL" id="MDYL01000012">
    <property type="protein sequence ID" value="OQD74173.1"/>
    <property type="molecule type" value="Genomic_DNA"/>
</dbReference>
<keyword evidence="7 8" id="KW-0539">Nucleus</keyword>
<dbReference type="AlphaFoldDB" id="A0A1V6PBG0"/>
<evidence type="ECO:0000313" key="13">
    <source>
        <dbReference type="Proteomes" id="UP000191522"/>
    </source>
</evidence>
<evidence type="ECO:0000256" key="3">
    <source>
        <dbReference type="ARBA" id="ARBA00022895"/>
    </source>
</evidence>
<sequence length="450" mass="50257">MTSTEAVGNNPFFFTTVTENTSRPTRFWLSLNVPGRENYKKKITKHGGDVVLLERHADIKLVDHLKKNIPPGCLTYKYVDHSIKNGRVPQGQDLKHYQVAPSAPRPMGASHIPKKGTRTDFSLEDDQILYDWLHPAEKVVGAPINGNKIYQELEKRFPQHSWQAWRGRYLRRLRGKPRPGGGTPRPDLLYGPAPEPNTEHPQQHPMTTAPSRTEDASPQVSGSSDPNGKRKRHLSPQTPELPAEATASSPSKRRKPEIHTASTPIVQKSHVDPPPSPPRTSNAPTLPQVIPHTRPSHTTIPSTQSSPHTEPVQIPVLESSDDGPDPLFLELPYLPPSPEPDDSEESDEDLPDVGGWIAMQLERGIADEATIIAVLRSTTMDQDLADKVLENWDPSTAIPDNVRGVWTAEDDKCLEATDGRDVERTITKHGEEFTNIRWEYLRMAREKGLL</sequence>
<dbReference type="InterPro" id="IPR015010">
    <property type="entry name" value="TERF2IP_Myb"/>
</dbReference>
<dbReference type="InterPro" id="IPR021661">
    <property type="entry name" value="Rap1_C"/>
</dbReference>
<gene>
    <name evidence="12" type="ORF">PENDEC_c012G00973</name>
</gene>
<dbReference type="PANTHER" id="PTHR16466">
    <property type="entry name" value="TELOMERE REPEAT-BINDING FACTOR 2-INTERACTING PROTEIN 1"/>
    <property type="match status" value="1"/>
</dbReference>
<dbReference type="GO" id="GO:0070187">
    <property type="term" value="C:shelterin complex"/>
    <property type="evidence" value="ECO:0007669"/>
    <property type="project" value="TreeGrafter"/>
</dbReference>
<proteinExistence type="inferred from homology"/>
<dbReference type="Proteomes" id="UP000191522">
    <property type="component" value="Unassembled WGS sequence"/>
</dbReference>
<evidence type="ECO:0000313" key="12">
    <source>
        <dbReference type="EMBL" id="OQD74173.1"/>
    </source>
</evidence>
<dbReference type="GO" id="GO:0031848">
    <property type="term" value="P:protection from non-homologous end joining at telomere"/>
    <property type="evidence" value="ECO:0007669"/>
    <property type="project" value="TreeGrafter"/>
</dbReference>
<evidence type="ECO:0000259" key="11">
    <source>
        <dbReference type="Pfam" id="PF11626"/>
    </source>
</evidence>
<evidence type="ECO:0000256" key="2">
    <source>
        <dbReference type="ARBA" id="ARBA00022454"/>
    </source>
</evidence>
<evidence type="ECO:0000256" key="5">
    <source>
        <dbReference type="ARBA" id="ARBA00023159"/>
    </source>
</evidence>
<name>A0A1V6PBG0_PENDC</name>
<comment type="caution">
    <text evidence="12">The sequence shown here is derived from an EMBL/GenBank/DDBJ whole genome shotgun (WGS) entry which is preliminary data.</text>
</comment>
<evidence type="ECO:0000256" key="9">
    <source>
        <dbReference type="SAM" id="MobiDB-lite"/>
    </source>
</evidence>
<evidence type="ECO:0000256" key="7">
    <source>
        <dbReference type="ARBA" id="ARBA00023242"/>
    </source>
</evidence>
<keyword evidence="4" id="KW-0805">Transcription regulation</keyword>
<dbReference type="SUPFAM" id="SSF46689">
    <property type="entry name" value="Homeodomain-like"/>
    <property type="match status" value="1"/>
</dbReference>
<feature type="compositionally biased region" description="Polar residues" evidence="9">
    <location>
        <begin position="204"/>
        <end position="226"/>
    </location>
</feature>
<dbReference type="GO" id="GO:0042162">
    <property type="term" value="F:telomeric DNA binding"/>
    <property type="evidence" value="ECO:0007669"/>
    <property type="project" value="TreeGrafter"/>
</dbReference>
<dbReference type="Gene3D" id="1.10.10.2170">
    <property type="match status" value="1"/>
</dbReference>
<evidence type="ECO:0000256" key="6">
    <source>
        <dbReference type="ARBA" id="ARBA00023163"/>
    </source>
</evidence>
<comment type="similarity">
    <text evidence="1 8">Belongs to the RAP1 family.</text>
</comment>
<accession>A0A1V6PBG0</accession>
<keyword evidence="5" id="KW-0010">Activator</keyword>
<dbReference type="Gene3D" id="1.10.10.60">
    <property type="entry name" value="Homeodomain-like"/>
    <property type="match status" value="1"/>
</dbReference>
<feature type="domain" description="TERF2-interacting telomeric protein 1 Myb" evidence="10">
    <location>
        <begin position="121"/>
        <end position="180"/>
    </location>
</feature>
<reference evidence="13" key="1">
    <citation type="journal article" date="2017" name="Nat. Microbiol.">
        <title>Global analysis of biosynthetic gene clusters reveals vast potential of secondary metabolite production in Penicillium species.</title>
        <authorList>
            <person name="Nielsen J.C."/>
            <person name="Grijseels S."/>
            <person name="Prigent S."/>
            <person name="Ji B."/>
            <person name="Dainat J."/>
            <person name="Nielsen K.F."/>
            <person name="Frisvad J.C."/>
            <person name="Workman M."/>
            <person name="Nielsen J."/>
        </authorList>
    </citation>
    <scope>NUCLEOTIDE SEQUENCE [LARGE SCALE GENOMIC DNA]</scope>
    <source>
        <strain evidence="13">IBT 11843</strain>
    </source>
</reference>
<evidence type="ECO:0000256" key="4">
    <source>
        <dbReference type="ARBA" id="ARBA00023015"/>
    </source>
</evidence>
<feature type="domain" description="TRF2-interacting telomeric protein/Rap1 C-terminal" evidence="11">
    <location>
        <begin position="367"/>
        <end position="442"/>
    </location>
</feature>
<keyword evidence="2 8" id="KW-0158">Chromosome</keyword>
<feature type="region of interest" description="Disordered" evidence="9">
    <location>
        <begin position="173"/>
        <end position="351"/>
    </location>
</feature>
<evidence type="ECO:0000259" key="10">
    <source>
        <dbReference type="Pfam" id="PF08914"/>
    </source>
</evidence>
<comment type="subcellular location">
    <subcellularLocation>
        <location evidence="8">Nucleus</location>
    </subcellularLocation>
    <subcellularLocation>
        <location evidence="8">Chromosome</location>
        <location evidence="8">Telomere</location>
    </subcellularLocation>
</comment>
<dbReference type="PANTHER" id="PTHR16466:SF6">
    <property type="entry name" value="TELOMERIC REPEAT-BINDING FACTOR 2-INTERACTING PROTEIN 1"/>
    <property type="match status" value="1"/>
</dbReference>
<dbReference type="InterPro" id="IPR009057">
    <property type="entry name" value="Homeodomain-like_sf"/>
</dbReference>
<dbReference type="OrthoDB" id="435460at2759"/>
<evidence type="ECO:0000256" key="8">
    <source>
        <dbReference type="RuleBase" id="RU367107"/>
    </source>
</evidence>
<dbReference type="CDD" id="cd11653">
    <property type="entry name" value="rap1_RCT"/>
    <property type="match status" value="1"/>
</dbReference>
<organism evidence="12 13">
    <name type="scientific">Penicillium decumbens</name>
    <dbReference type="NCBI Taxonomy" id="69771"/>
    <lineage>
        <taxon>Eukaryota</taxon>
        <taxon>Fungi</taxon>
        <taxon>Dikarya</taxon>
        <taxon>Ascomycota</taxon>
        <taxon>Pezizomycotina</taxon>
        <taxon>Eurotiomycetes</taxon>
        <taxon>Eurotiomycetidae</taxon>
        <taxon>Eurotiales</taxon>
        <taxon>Aspergillaceae</taxon>
        <taxon>Penicillium</taxon>
    </lineage>
</organism>
<keyword evidence="6" id="KW-0804">Transcription</keyword>
<dbReference type="OMA" id="FQGARFW"/>
<feature type="compositionally biased region" description="Acidic residues" evidence="9">
    <location>
        <begin position="339"/>
        <end position="351"/>
    </location>
</feature>
<evidence type="ECO:0000256" key="1">
    <source>
        <dbReference type="ARBA" id="ARBA00010467"/>
    </source>
</evidence>